<organism evidence="2 3">
    <name type="scientific">Acidicapsa dinghuensis</name>
    <dbReference type="NCBI Taxonomy" id="2218256"/>
    <lineage>
        <taxon>Bacteria</taxon>
        <taxon>Pseudomonadati</taxon>
        <taxon>Acidobacteriota</taxon>
        <taxon>Terriglobia</taxon>
        <taxon>Terriglobales</taxon>
        <taxon>Acidobacteriaceae</taxon>
        <taxon>Acidicapsa</taxon>
    </lineage>
</organism>
<proteinExistence type="predicted"/>
<dbReference type="EMBL" id="JBHSPH010000010">
    <property type="protein sequence ID" value="MFC5864840.1"/>
    <property type="molecule type" value="Genomic_DNA"/>
</dbReference>
<dbReference type="InterPro" id="IPR037257">
    <property type="entry name" value="T2SS_E_N_sf"/>
</dbReference>
<accession>A0ABW1ELD4</accession>
<feature type="domain" description="AAA+ ATPase" evidence="1">
    <location>
        <begin position="201"/>
        <end position="396"/>
    </location>
</feature>
<keyword evidence="3" id="KW-1185">Reference proteome</keyword>
<dbReference type="InterPro" id="IPR027417">
    <property type="entry name" value="P-loop_NTPase"/>
</dbReference>
<name>A0ABW1ELD4_9BACT</name>
<dbReference type="SUPFAM" id="SSF160246">
    <property type="entry name" value="EspE N-terminal domain-like"/>
    <property type="match status" value="1"/>
</dbReference>
<dbReference type="SMART" id="SM00382">
    <property type="entry name" value="AAA"/>
    <property type="match status" value="1"/>
</dbReference>
<dbReference type="SUPFAM" id="SSF52540">
    <property type="entry name" value="P-loop containing nucleoside triphosphate hydrolases"/>
    <property type="match status" value="1"/>
</dbReference>
<dbReference type="InterPro" id="IPR003593">
    <property type="entry name" value="AAA+_ATPase"/>
</dbReference>
<dbReference type="RefSeq" id="WP_263332450.1">
    <property type="nucleotide sequence ID" value="NZ_JAGSYH010000001.1"/>
</dbReference>
<comment type="caution">
    <text evidence="2">The sequence shown here is derived from an EMBL/GenBank/DDBJ whole genome shotgun (WGS) entry which is preliminary data.</text>
</comment>
<dbReference type="Proteomes" id="UP001596091">
    <property type="component" value="Unassembled WGS sequence"/>
</dbReference>
<sequence length="488" mass="55236">MRLGDLLIQAKLVSPEQVARALEAQATKGGRLGDHLVASGAIDHERLESFLHRIPAEPANLLSTNIDPAELMSILLKNIYVDHLESVRQFIEAIKLPYNIIVDLVQMGIDRQLLRTLGQRSDSPLDLCYAFTDGGQRWVIDALKQMRYAGPAPVTLDEFSQQVNLQKITNELITVERIRKAFGKLVVEERIVEQAGPALNSGRAMLLYGPPGNGKTTVALSFANAFNDVIYVPYAVYVEGQIMRVFDPSLHVPLKSDELVDHGILSFVRREVYDARWIPCRRPFVLTGGELTLEMLDLRYDTQANFYEAPLHVKALGGCFVIDDFGRQLVTPTNLLNRWIVPLESRVDFLKLHTGKSFTIPFEEMVIFSTNLDPEDLMDPAFLRRLPYKIEVSGPSIDIYREIFNRECEKQGMTLPPEILEYIVYKLTQDKGLELAAYQPKFIVDQVVATCKFLGQPTHFEPRYIEYALDNLRVRRSGNSNKVTSAKV</sequence>
<protein>
    <recommendedName>
        <fullName evidence="1">AAA+ ATPase domain-containing protein</fullName>
    </recommendedName>
</protein>
<evidence type="ECO:0000313" key="3">
    <source>
        <dbReference type="Proteomes" id="UP001596091"/>
    </source>
</evidence>
<reference evidence="3" key="1">
    <citation type="journal article" date="2019" name="Int. J. Syst. Evol. Microbiol.">
        <title>The Global Catalogue of Microorganisms (GCM) 10K type strain sequencing project: providing services to taxonomists for standard genome sequencing and annotation.</title>
        <authorList>
            <consortium name="The Broad Institute Genomics Platform"/>
            <consortium name="The Broad Institute Genome Sequencing Center for Infectious Disease"/>
            <person name="Wu L."/>
            <person name="Ma J."/>
        </authorList>
    </citation>
    <scope>NUCLEOTIDE SEQUENCE [LARGE SCALE GENOMIC DNA]</scope>
    <source>
        <strain evidence="3">JCM 4087</strain>
    </source>
</reference>
<dbReference type="Gene3D" id="3.40.50.300">
    <property type="entry name" value="P-loop containing nucleotide triphosphate hydrolases"/>
    <property type="match status" value="1"/>
</dbReference>
<gene>
    <name evidence="2" type="ORF">ACFPT7_21210</name>
</gene>
<evidence type="ECO:0000313" key="2">
    <source>
        <dbReference type="EMBL" id="MFC5864840.1"/>
    </source>
</evidence>
<evidence type="ECO:0000259" key="1">
    <source>
        <dbReference type="SMART" id="SM00382"/>
    </source>
</evidence>